<dbReference type="Pfam" id="PF09343">
    <property type="entry name" value="DUF2460"/>
    <property type="match status" value="1"/>
</dbReference>
<organism evidence="2">
    <name type="scientific">Siphoviridae sp. ct1NJ1</name>
    <dbReference type="NCBI Taxonomy" id="2827557"/>
    <lineage>
        <taxon>Viruses</taxon>
        <taxon>Duplodnaviria</taxon>
        <taxon>Heunggongvirae</taxon>
        <taxon>Uroviricota</taxon>
        <taxon>Caudoviricetes</taxon>
    </lineage>
</organism>
<evidence type="ECO:0000259" key="1">
    <source>
        <dbReference type="Pfam" id="PF09343"/>
    </source>
</evidence>
<accession>A0A8S5RRT6</accession>
<dbReference type="InterPro" id="IPR011740">
    <property type="entry name" value="DUF2460"/>
</dbReference>
<proteinExistence type="predicted"/>
<dbReference type="EMBL" id="BK057790">
    <property type="protein sequence ID" value="DAE91868.1"/>
    <property type="molecule type" value="Genomic_DNA"/>
</dbReference>
<sequence>MEKLKKFPRIKSLAWKSSKMQHWDTKSKRSGSGRVRTMTTWRYPQYTITTEFAYLKPEEYKKMMGFVSQIQGGTEPFLWFDPEDNEEKGITLGKGSQGEWQAVRRFGDYTEPVACVENVKLYADGVLIEHVTTDGGTIRTSDTVSPDAVITADYTYYWKVLLSGDFTAELEYKDVYKSKSFKLVTVQ</sequence>
<name>A0A8S5RRT6_9CAUD</name>
<protein>
    <submittedName>
        <fullName evidence="2">Minor tail protein</fullName>
    </submittedName>
</protein>
<evidence type="ECO:0000313" key="2">
    <source>
        <dbReference type="EMBL" id="DAE91868.1"/>
    </source>
</evidence>
<feature type="domain" description="DUF2460" evidence="1">
    <location>
        <begin position="7"/>
        <end position="186"/>
    </location>
</feature>
<reference evidence="2" key="1">
    <citation type="journal article" date="2021" name="Proc. Natl. Acad. Sci. U.S.A.">
        <title>A Catalog of Tens of Thousands of Viruses from Human Metagenomes Reveals Hidden Associations with Chronic Diseases.</title>
        <authorList>
            <person name="Tisza M.J."/>
            <person name="Buck C.B."/>
        </authorList>
    </citation>
    <scope>NUCLEOTIDE SEQUENCE</scope>
    <source>
        <strain evidence="2">Ct1NJ1</strain>
    </source>
</reference>